<evidence type="ECO:0000313" key="1">
    <source>
        <dbReference type="EMBL" id="CEM45754.1"/>
    </source>
</evidence>
<sequence>MSLLREWEGACISAQQELQGFGNILIEHGVEREKMSRKLLGTIDEETAARLGRLMKQIRGKWESVTARVTEMGIIASRVDEFAETRKSGLMGSNLKQIVGERFLSMQETAEEMQREVRLRRRVLEICQRLMFSLDRDEIQRGLVLFTSTSPLLTQK</sequence>
<dbReference type="EMBL" id="CDMZ01003269">
    <property type="protein sequence ID" value="CEM45754.1"/>
    <property type="molecule type" value="Genomic_DNA"/>
</dbReference>
<proteinExistence type="predicted"/>
<gene>
    <name evidence="1" type="ORF">Cvel_7635</name>
</gene>
<organism evidence="1">
    <name type="scientific">Chromera velia CCMP2878</name>
    <dbReference type="NCBI Taxonomy" id="1169474"/>
    <lineage>
        <taxon>Eukaryota</taxon>
        <taxon>Sar</taxon>
        <taxon>Alveolata</taxon>
        <taxon>Colpodellida</taxon>
        <taxon>Chromeraceae</taxon>
        <taxon>Chromera</taxon>
    </lineage>
</organism>
<protein>
    <submittedName>
        <fullName evidence="1">Uncharacterized protein</fullName>
    </submittedName>
</protein>
<name>A0A0G4HN22_9ALVE</name>
<dbReference type="VEuPathDB" id="CryptoDB:Cvel_7635"/>
<dbReference type="AlphaFoldDB" id="A0A0G4HN22"/>
<accession>A0A0G4HN22</accession>
<reference evidence="1" key="1">
    <citation type="submission" date="2014-11" db="EMBL/GenBank/DDBJ databases">
        <authorList>
            <person name="Otto D Thomas"/>
            <person name="Naeem Raeece"/>
        </authorList>
    </citation>
    <scope>NUCLEOTIDE SEQUENCE</scope>
</reference>